<dbReference type="Proteomes" id="UP000242818">
    <property type="component" value="Unassembled WGS sequence"/>
</dbReference>
<evidence type="ECO:0000313" key="2">
    <source>
        <dbReference type="Proteomes" id="UP000242818"/>
    </source>
</evidence>
<organism evidence="1 2">
    <name type="scientific">Chitinophaga costaii</name>
    <dbReference type="NCBI Taxonomy" id="1335309"/>
    <lineage>
        <taxon>Bacteria</taxon>
        <taxon>Pseudomonadati</taxon>
        <taxon>Bacteroidota</taxon>
        <taxon>Chitinophagia</taxon>
        <taxon>Chitinophagales</taxon>
        <taxon>Chitinophagaceae</taxon>
        <taxon>Chitinophaga</taxon>
    </lineage>
</organism>
<dbReference type="AlphaFoldDB" id="A0A1C4E043"/>
<dbReference type="NCBIfam" id="TIGR03519">
    <property type="entry name" value="T9SS_PorP_fam"/>
    <property type="match status" value="1"/>
</dbReference>
<accession>A0A1C4E043</accession>
<sequence>MKIINYKHKAEVAQQGTPALALTRWIRVRCLAGLLVVALCMSWQFSALAQSTNSTPALLEPSATQYFQNQYLANPAMAGLDTGLHINAAYRRQWSDIQGAPETKYLTADMYAGKRVGLGLNIFNDQAGLIQRTRVGLSYAYHLPLNDPAKQIHFGLTLAFNTTFIDRKNINGDNSDPSVARYNQRDNYFDGEYGMAYTAPHLTVQASLPNVISMIKKDPNDAVNGGTIFYSAVGYRFLTGDAVSTVEPKVAYRSVKGYDDIFDFGANVAFLHNAFNITGLYHTTKSFTAGVGFRYKSILGLQGFYTSQTGGIKSYVDGTFEVALTIHLFN</sequence>
<dbReference type="OrthoDB" id="891773at2"/>
<dbReference type="InterPro" id="IPR019861">
    <property type="entry name" value="PorP/SprF_Bacteroidetes"/>
</dbReference>
<keyword evidence="2" id="KW-1185">Reference proteome</keyword>
<dbReference type="Pfam" id="PF11751">
    <property type="entry name" value="PorP_SprF"/>
    <property type="match status" value="1"/>
</dbReference>
<dbReference type="EMBL" id="FMAR01000007">
    <property type="protein sequence ID" value="SCC36993.1"/>
    <property type="molecule type" value="Genomic_DNA"/>
</dbReference>
<evidence type="ECO:0000313" key="1">
    <source>
        <dbReference type="EMBL" id="SCC36993.1"/>
    </source>
</evidence>
<reference evidence="1 2" key="1">
    <citation type="submission" date="2016-08" db="EMBL/GenBank/DDBJ databases">
        <authorList>
            <person name="Seilhamer J.J."/>
        </authorList>
    </citation>
    <scope>NUCLEOTIDE SEQUENCE [LARGE SCALE GENOMIC DNA]</scope>
    <source>
        <strain evidence="1 2">A37T2</strain>
    </source>
</reference>
<dbReference type="STRING" id="1335309.GA0116948_1075"/>
<protein>
    <submittedName>
        <fullName evidence="1">Type IX secretion system membrane protein, PorP/SprF family</fullName>
    </submittedName>
</protein>
<name>A0A1C4E043_9BACT</name>
<dbReference type="RefSeq" id="WP_089712164.1">
    <property type="nucleotide sequence ID" value="NZ_FMAR01000007.1"/>
</dbReference>
<proteinExistence type="predicted"/>
<gene>
    <name evidence="1" type="ORF">GA0116948_1075</name>
</gene>